<proteinExistence type="predicted"/>
<accession>A0A543KP18</accession>
<keyword evidence="2" id="KW-1185">Reference proteome</keyword>
<evidence type="ECO:0000313" key="1">
    <source>
        <dbReference type="EMBL" id="TQM96810.1"/>
    </source>
</evidence>
<dbReference type="AlphaFoldDB" id="A0A543KP18"/>
<organism evidence="1 2">
    <name type="scientific">Ornithinimicrobium humiphilum</name>
    <dbReference type="NCBI Taxonomy" id="125288"/>
    <lineage>
        <taxon>Bacteria</taxon>
        <taxon>Bacillati</taxon>
        <taxon>Actinomycetota</taxon>
        <taxon>Actinomycetes</taxon>
        <taxon>Micrococcales</taxon>
        <taxon>Ornithinimicrobiaceae</taxon>
        <taxon>Ornithinimicrobium</taxon>
    </lineage>
</organism>
<dbReference type="EMBL" id="VFPU01000001">
    <property type="protein sequence ID" value="TQM96810.1"/>
    <property type="molecule type" value="Genomic_DNA"/>
</dbReference>
<gene>
    <name evidence="1" type="ORF">FB476_1702</name>
</gene>
<comment type="caution">
    <text evidence="1">The sequence shown here is derived from an EMBL/GenBank/DDBJ whole genome shotgun (WGS) entry which is preliminary data.</text>
</comment>
<evidence type="ECO:0000313" key="2">
    <source>
        <dbReference type="Proteomes" id="UP000315133"/>
    </source>
</evidence>
<name>A0A543KP18_9MICO</name>
<sequence length="84" mass="9474">MVVRFMHPPEQPLRLTQLAAALRQARTVVQSRRTPPAAKAELAVARAALLDAAEAYVAELHLLRMPVPPRLRDELRLLRSCRND</sequence>
<dbReference type="Proteomes" id="UP000315133">
    <property type="component" value="Unassembled WGS sequence"/>
</dbReference>
<protein>
    <submittedName>
        <fullName evidence="1">Uncharacterized protein</fullName>
    </submittedName>
</protein>
<reference evidence="1 2" key="1">
    <citation type="submission" date="2019-06" db="EMBL/GenBank/DDBJ databases">
        <title>Sequencing the genomes of 1000 actinobacteria strains.</title>
        <authorList>
            <person name="Klenk H.-P."/>
        </authorList>
    </citation>
    <scope>NUCLEOTIDE SEQUENCE [LARGE SCALE GENOMIC DNA]</scope>
    <source>
        <strain evidence="1 2">DSM 12362</strain>
    </source>
</reference>